<dbReference type="Proteomes" id="UP000054804">
    <property type="component" value="Unassembled WGS sequence"/>
</dbReference>
<keyword evidence="2" id="KW-1133">Transmembrane helix</keyword>
<dbReference type="InterPro" id="IPR046176">
    <property type="entry name" value="DUF6185"/>
</dbReference>
<keyword evidence="4" id="KW-1185">Reference proteome</keyword>
<evidence type="ECO:0000256" key="1">
    <source>
        <dbReference type="SAM" id="MobiDB-lite"/>
    </source>
</evidence>
<feature type="transmembrane region" description="Helical" evidence="2">
    <location>
        <begin position="388"/>
        <end position="409"/>
    </location>
</feature>
<keyword evidence="2" id="KW-0812">Transmembrane</keyword>
<evidence type="ECO:0000256" key="2">
    <source>
        <dbReference type="SAM" id="Phobius"/>
    </source>
</evidence>
<proteinExistence type="predicted"/>
<feature type="region of interest" description="Disordered" evidence="1">
    <location>
        <begin position="169"/>
        <end position="201"/>
    </location>
</feature>
<keyword evidence="2" id="KW-0472">Membrane</keyword>
<name>A0A0W7WX76_9ACTN</name>
<evidence type="ECO:0000313" key="4">
    <source>
        <dbReference type="Proteomes" id="UP000054804"/>
    </source>
</evidence>
<feature type="transmembrane region" description="Helical" evidence="2">
    <location>
        <begin position="323"/>
        <end position="341"/>
    </location>
</feature>
<accession>A0A0W7WX76</accession>
<protein>
    <submittedName>
        <fullName evidence="3">Uncharacterized protein</fullName>
    </submittedName>
</protein>
<reference evidence="3 4" key="1">
    <citation type="submission" date="2015-12" db="EMBL/GenBank/DDBJ databases">
        <title>Draft genome sequence of Streptomyces silvensis ATCC 53525, a producer of novel hormone antagonists.</title>
        <authorList>
            <person name="Johnston C.W."/>
            <person name="Li Y."/>
            <person name="Magarvey N.A."/>
        </authorList>
    </citation>
    <scope>NUCLEOTIDE SEQUENCE [LARGE SCALE GENOMIC DNA]</scope>
    <source>
        <strain evidence="3 4">ATCC 53525</strain>
    </source>
</reference>
<feature type="transmembrane region" description="Helical" evidence="2">
    <location>
        <begin position="752"/>
        <end position="773"/>
    </location>
</feature>
<organism evidence="3 4">
    <name type="scientific">Streptomyces silvensis</name>
    <dbReference type="NCBI Taxonomy" id="1765722"/>
    <lineage>
        <taxon>Bacteria</taxon>
        <taxon>Bacillati</taxon>
        <taxon>Actinomycetota</taxon>
        <taxon>Actinomycetes</taxon>
        <taxon>Kitasatosporales</taxon>
        <taxon>Streptomycetaceae</taxon>
        <taxon>Streptomyces</taxon>
    </lineage>
</organism>
<feature type="transmembrane region" description="Helical" evidence="2">
    <location>
        <begin position="282"/>
        <end position="303"/>
    </location>
</feature>
<dbReference type="AlphaFoldDB" id="A0A0W7WX76"/>
<feature type="transmembrane region" description="Helical" evidence="2">
    <location>
        <begin position="239"/>
        <end position="262"/>
    </location>
</feature>
<feature type="transmembrane region" description="Helical" evidence="2">
    <location>
        <begin position="718"/>
        <end position="740"/>
    </location>
</feature>
<evidence type="ECO:0000313" key="3">
    <source>
        <dbReference type="EMBL" id="KUF15181.1"/>
    </source>
</evidence>
<feature type="transmembrane region" description="Helical" evidence="2">
    <location>
        <begin position="553"/>
        <end position="572"/>
    </location>
</feature>
<feature type="transmembrane region" description="Helical" evidence="2">
    <location>
        <begin position="429"/>
        <end position="449"/>
    </location>
</feature>
<sequence>MCLTAPAAAASDGICASAGLRATRVQAEARIDHDDRTYSKVFSTVTLTVPMSWTYADELLLSKDSDAYRKAMRCLARGSMSGLDTRWEEWRSAEPEVTPTADPTGVRTSRDEWLRVRLVAHAWVDQEGSFPVGPWTLDVGKAHWTLRLTPPAALKSAWWEQVTVDPGGPGALSAAADGVAPDGDTAPGTGATAPRAGTDKGRSVLVWPSDTAVGAPAVAVRVEPSWPRSFSAQDDSSPYAAFDAAGGLLWTVALVLTLWYALKVLPRHGVPDPVEQRAVANLRGWSLALLVVSVVVRGPEIYLGAIGAFGGDASEEWDAQAVHAPWAWLTSAVAGAVLLYFARVPRRLALTGGVLGAGAVVPAVLWAVGGLDPGRFVRPGSPGGWTVAAVVVAGVCSFALPLLGGAAAVRRLLVDGGLRPNRRARPRPWPLIGGVLAVVAVIGVCYLVASERDWNRASWLSPHMGAPDYGVWHRSDLRNNLLWFTPNARWWWFAMLWVPTGLAVLAVLRSRVAGTAADSLARRGPQGADRLLLLLLFPVMAAMDLGVYTASGAFVWCWFFLYLVALASVLRLTRGRAVAARPLDRSGEPLGTALSASHRAGLLDRARRHRELHAQLRRLDQGQPDEGTSRRDLETRLRRLHRWRTAAGRPDRLPSGVSVVDAVLALGPCRTWWENGVKAARLTQPIALPLSAGLVWTNQLRGEALTGTLYDRLGLPDVLTQLVLWQVGYAAAGFLFGALWQELPGRRGPVKAIPLALAYAAPIGVFALGNWGLGEEQTALAFGAMAMLLVLTLTGLMMDLETFRGEHPYWRGRLSLLRSVYQMRYMSVQLAWVLAQAAAVVTVLQYLADNGGMPPQFGGGGR</sequence>
<comment type="caution">
    <text evidence="3">The sequence shown here is derived from an EMBL/GenBank/DDBJ whole genome shotgun (WGS) entry which is preliminary data.</text>
</comment>
<feature type="transmembrane region" description="Helical" evidence="2">
    <location>
        <begin position="824"/>
        <end position="848"/>
    </location>
</feature>
<feature type="compositionally biased region" description="Low complexity" evidence="1">
    <location>
        <begin position="180"/>
        <end position="196"/>
    </location>
</feature>
<feature type="transmembrane region" description="Helical" evidence="2">
    <location>
        <begin position="779"/>
        <end position="803"/>
    </location>
</feature>
<feature type="transmembrane region" description="Helical" evidence="2">
    <location>
        <begin position="490"/>
        <end position="508"/>
    </location>
</feature>
<feature type="transmembrane region" description="Helical" evidence="2">
    <location>
        <begin position="348"/>
        <end position="368"/>
    </location>
</feature>
<dbReference type="EMBL" id="LOCL01000048">
    <property type="protein sequence ID" value="KUF15181.1"/>
    <property type="molecule type" value="Genomic_DNA"/>
</dbReference>
<dbReference type="Pfam" id="PF19683">
    <property type="entry name" value="DUF6185"/>
    <property type="match status" value="1"/>
</dbReference>
<gene>
    <name evidence="3" type="ORF">AT728_27450</name>
</gene>
<feature type="transmembrane region" description="Helical" evidence="2">
    <location>
        <begin position="528"/>
        <end position="547"/>
    </location>
</feature>